<reference evidence="2 3" key="1">
    <citation type="submission" date="2020-07" db="EMBL/GenBank/DDBJ databases">
        <title>Genomic Encyclopedia of Type Strains, Phase IV (KMG-IV): sequencing the most valuable type-strain genomes for metagenomic binning, comparative biology and taxonomic classification.</title>
        <authorList>
            <person name="Goeker M."/>
        </authorList>
    </citation>
    <scope>NUCLEOTIDE SEQUENCE [LARGE SCALE GENOMIC DNA]</scope>
    <source>
        <strain evidence="2 3">DSM 29043</strain>
    </source>
</reference>
<gene>
    <name evidence="2" type="ORF">FHS75_000190</name>
</gene>
<protein>
    <submittedName>
        <fullName evidence="2">Uncharacterized protein</fullName>
    </submittedName>
</protein>
<evidence type="ECO:0000313" key="2">
    <source>
        <dbReference type="EMBL" id="NYH93885.1"/>
    </source>
</evidence>
<proteinExistence type="predicted"/>
<keyword evidence="3" id="KW-1185">Reference proteome</keyword>
<accession>A0A7Y9XUZ9</accession>
<name>A0A7Y9XUZ9_9SPHN</name>
<organism evidence="2 3">
    <name type="scientific">Novosphingobium marinum</name>
    <dbReference type="NCBI Taxonomy" id="1514948"/>
    <lineage>
        <taxon>Bacteria</taxon>
        <taxon>Pseudomonadati</taxon>
        <taxon>Pseudomonadota</taxon>
        <taxon>Alphaproteobacteria</taxon>
        <taxon>Sphingomonadales</taxon>
        <taxon>Sphingomonadaceae</taxon>
        <taxon>Novosphingobium</taxon>
    </lineage>
</organism>
<sequence length="54" mass="6225">MRHPGRRPADRKGDRPPEAHAEESQASRMARARRLRAQNKKTDRKGERPPGPRT</sequence>
<dbReference type="AlphaFoldDB" id="A0A7Y9XUZ9"/>
<feature type="region of interest" description="Disordered" evidence="1">
    <location>
        <begin position="1"/>
        <end position="54"/>
    </location>
</feature>
<dbReference type="Proteomes" id="UP000522081">
    <property type="component" value="Unassembled WGS sequence"/>
</dbReference>
<feature type="compositionally biased region" description="Basic and acidic residues" evidence="1">
    <location>
        <begin position="7"/>
        <end position="25"/>
    </location>
</feature>
<evidence type="ECO:0000256" key="1">
    <source>
        <dbReference type="SAM" id="MobiDB-lite"/>
    </source>
</evidence>
<feature type="compositionally biased region" description="Basic residues" evidence="1">
    <location>
        <begin position="30"/>
        <end position="39"/>
    </location>
</feature>
<evidence type="ECO:0000313" key="3">
    <source>
        <dbReference type="Proteomes" id="UP000522081"/>
    </source>
</evidence>
<dbReference type="EMBL" id="JACBZF010000001">
    <property type="protein sequence ID" value="NYH93885.1"/>
    <property type="molecule type" value="Genomic_DNA"/>
</dbReference>
<feature type="compositionally biased region" description="Basic and acidic residues" evidence="1">
    <location>
        <begin position="40"/>
        <end position="54"/>
    </location>
</feature>
<comment type="caution">
    <text evidence="2">The sequence shown here is derived from an EMBL/GenBank/DDBJ whole genome shotgun (WGS) entry which is preliminary data.</text>
</comment>